<keyword evidence="13" id="KW-1185">Reference proteome</keyword>
<dbReference type="KEGG" id="psd:DSC_02715"/>
<dbReference type="RefSeq" id="WP_014159374.1">
    <property type="nucleotide sequence ID" value="NC_016147.2"/>
</dbReference>
<dbReference type="AlphaFoldDB" id="G7UW83"/>
<dbReference type="SUPFAM" id="SSF158544">
    <property type="entry name" value="GspK insert domain-like"/>
    <property type="match status" value="1"/>
</dbReference>
<evidence type="ECO:0000256" key="1">
    <source>
        <dbReference type="ARBA" id="ARBA00004533"/>
    </source>
</evidence>
<dbReference type="EMBL" id="CP003093">
    <property type="protein sequence ID" value="AER55196.1"/>
    <property type="molecule type" value="Genomic_DNA"/>
</dbReference>
<dbReference type="InterPro" id="IPR005628">
    <property type="entry name" value="GspK"/>
</dbReference>
<gene>
    <name evidence="12" type="ordered locus">DSC_02715</name>
</gene>
<dbReference type="Proteomes" id="UP000005870">
    <property type="component" value="Chromosome"/>
</dbReference>
<organism evidence="12 13">
    <name type="scientific">Pseudoxanthomonas spadix (strain BD-a59)</name>
    <dbReference type="NCBI Taxonomy" id="1045855"/>
    <lineage>
        <taxon>Bacteria</taxon>
        <taxon>Pseudomonadati</taxon>
        <taxon>Pseudomonadota</taxon>
        <taxon>Gammaproteobacteria</taxon>
        <taxon>Lysobacterales</taxon>
        <taxon>Lysobacteraceae</taxon>
        <taxon>Pseudoxanthomonas</taxon>
    </lineage>
</organism>
<dbReference type="Pfam" id="PF21687">
    <property type="entry name" value="T2SSK_1st"/>
    <property type="match status" value="1"/>
</dbReference>
<keyword evidence="7" id="KW-0653">Protein transport</keyword>
<evidence type="ECO:0000256" key="8">
    <source>
        <dbReference type="ARBA" id="ARBA00022989"/>
    </source>
</evidence>
<dbReference type="Gene3D" id="1.10.40.60">
    <property type="entry name" value="EpsJ-like"/>
    <property type="match status" value="1"/>
</dbReference>
<dbReference type="eggNOG" id="COG3156">
    <property type="taxonomic scope" value="Bacteria"/>
</dbReference>
<dbReference type="GO" id="GO:0009306">
    <property type="term" value="P:protein secretion"/>
    <property type="evidence" value="ECO:0007669"/>
    <property type="project" value="InterPro"/>
</dbReference>
<keyword evidence="9 10" id="KW-0472">Membrane</keyword>
<evidence type="ECO:0000256" key="2">
    <source>
        <dbReference type="ARBA" id="ARBA00007246"/>
    </source>
</evidence>
<evidence type="ECO:0000256" key="7">
    <source>
        <dbReference type="ARBA" id="ARBA00022927"/>
    </source>
</evidence>
<keyword evidence="5" id="KW-0997">Cell inner membrane</keyword>
<dbReference type="PANTHER" id="PTHR38831">
    <property type="entry name" value="TYPE II SECRETION SYSTEM PROTEIN K"/>
    <property type="match status" value="1"/>
</dbReference>
<evidence type="ECO:0000256" key="6">
    <source>
        <dbReference type="ARBA" id="ARBA00022692"/>
    </source>
</evidence>
<dbReference type="STRING" id="1045855.DSC_02715"/>
<dbReference type="PANTHER" id="PTHR38831:SF2">
    <property type="entry name" value="TYPE II SECRETION SYSTEM PROTEIN K"/>
    <property type="match status" value="1"/>
</dbReference>
<feature type="transmembrane region" description="Helical" evidence="10">
    <location>
        <begin position="15"/>
        <end position="36"/>
    </location>
</feature>
<name>G7UW83_PSEUP</name>
<feature type="domain" description="T2SS protein K first SAM-like" evidence="11">
    <location>
        <begin position="106"/>
        <end position="198"/>
    </location>
</feature>
<evidence type="ECO:0000259" key="11">
    <source>
        <dbReference type="Pfam" id="PF21687"/>
    </source>
</evidence>
<dbReference type="GO" id="GO:0005886">
    <property type="term" value="C:plasma membrane"/>
    <property type="evidence" value="ECO:0007669"/>
    <property type="project" value="UniProtKB-SubCell"/>
</dbReference>
<evidence type="ECO:0000313" key="12">
    <source>
        <dbReference type="EMBL" id="AER55196.1"/>
    </source>
</evidence>
<keyword evidence="3" id="KW-0813">Transport</keyword>
<evidence type="ECO:0000256" key="5">
    <source>
        <dbReference type="ARBA" id="ARBA00022519"/>
    </source>
</evidence>
<comment type="similarity">
    <text evidence="2">Belongs to the GSP K family.</text>
</comment>
<evidence type="ECO:0000256" key="4">
    <source>
        <dbReference type="ARBA" id="ARBA00022475"/>
    </source>
</evidence>
<dbReference type="InterPro" id="IPR038072">
    <property type="entry name" value="GspK_central_sf"/>
</dbReference>
<accession>G7UW83</accession>
<evidence type="ECO:0000256" key="10">
    <source>
        <dbReference type="SAM" id="Phobius"/>
    </source>
</evidence>
<dbReference type="HOGENOM" id="CLU_057294_3_0_6"/>
<comment type="subcellular location">
    <subcellularLocation>
        <location evidence="1">Cell inner membrane</location>
    </subcellularLocation>
</comment>
<evidence type="ECO:0000313" key="13">
    <source>
        <dbReference type="Proteomes" id="UP000005870"/>
    </source>
</evidence>
<sequence>MSRAGLVAPGAQRGVALLLVVWLIALLTALIGAFAISARVESLQGRVLAQGSVVQQIARAGLEYALQRVADPDPGSRWTPDGRPYAWQYAGSQVQVQLVDESGKVDLNQADAQILSSLLRAVGVEAAQAQQLAGAAVDWRDSDALSQVAGGAEDPDYAAAGLPYGAKDAPYESVAEVEQVLGWTPQLYARVRAYLTIYAGRGRPDPRYAQAPVLTALGLDPGLVLAQRQGSIGQPALVGQGTGTYSIQSRARTPDGRQAVLRAVVRAGGGPTPGSMYTTLRWEEGWEPR</sequence>
<reference evidence="12 13" key="1">
    <citation type="journal article" date="2012" name="J. Bacteriol.">
        <title>Complete Genome Sequence of the BTEX-Degrading Bacterium Pseudoxanthomonas spadix BD-a59.</title>
        <authorList>
            <person name="Lee S.H."/>
            <person name="Jin H.M."/>
            <person name="Lee H.J."/>
            <person name="Kim J.M."/>
            <person name="Jeon C.O."/>
        </authorList>
    </citation>
    <scope>NUCLEOTIDE SEQUENCE [LARGE SCALE GENOMIC DNA]</scope>
    <source>
        <strain evidence="12 13">BD-a59</strain>
    </source>
</reference>
<evidence type="ECO:0000256" key="9">
    <source>
        <dbReference type="ARBA" id="ARBA00023136"/>
    </source>
</evidence>
<keyword evidence="8 10" id="KW-1133">Transmembrane helix</keyword>
<keyword evidence="4" id="KW-1003">Cell membrane</keyword>
<evidence type="ECO:0000256" key="3">
    <source>
        <dbReference type="ARBA" id="ARBA00022448"/>
    </source>
</evidence>
<proteinExistence type="inferred from homology"/>
<dbReference type="InterPro" id="IPR049031">
    <property type="entry name" value="T2SSK_SAM-like_1st"/>
</dbReference>
<keyword evidence="6 10" id="KW-0812">Transmembrane</keyword>
<protein>
    <submittedName>
        <fullName evidence="12">General secretion pathway protein K</fullName>
    </submittedName>
</protein>